<dbReference type="InterPro" id="IPR026961">
    <property type="entry name" value="PGG_dom"/>
</dbReference>
<dbReference type="PANTHER" id="PTHR24177:SF292">
    <property type="entry name" value="ANKYRIN REPEAT FAMILY PROTEIN-RELATED"/>
    <property type="match status" value="1"/>
</dbReference>
<feature type="transmembrane region" description="Helical" evidence="3">
    <location>
        <begin position="521"/>
        <end position="540"/>
    </location>
</feature>
<feature type="region of interest" description="Disordered" evidence="2">
    <location>
        <begin position="1"/>
        <end position="54"/>
    </location>
</feature>
<comment type="caution">
    <text evidence="5">The sequence shown here is derived from an EMBL/GenBank/DDBJ whole genome shotgun (WGS) entry which is preliminary data.</text>
</comment>
<keyword evidence="3" id="KW-1133">Transmembrane helix</keyword>
<dbReference type="AlphaFoldDB" id="A0A2G9I6U0"/>
<proteinExistence type="predicted"/>
<dbReference type="InterPro" id="IPR036770">
    <property type="entry name" value="Ankyrin_rpt-contain_sf"/>
</dbReference>
<dbReference type="GO" id="GO:0016020">
    <property type="term" value="C:membrane"/>
    <property type="evidence" value="ECO:0007669"/>
    <property type="project" value="TreeGrafter"/>
</dbReference>
<organism evidence="5 6">
    <name type="scientific">Handroanthus impetiginosus</name>
    <dbReference type="NCBI Taxonomy" id="429701"/>
    <lineage>
        <taxon>Eukaryota</taxon>
        <taxon>Viridiplantae</taxon>
        <taxon>Streptophyta</taxon>
        <taxon>Embryophyta</taxon>
        <taxon>Tracheophyta</taxon>
        <taxon>Spermatophyta</taxon>
        <taxon>Magnoliopsida</taxon>
        <taxon>eudicotyledons</taxon>
        <taxon>Gunneridae</taxon>
        <taxon>Pentapetalae</taxon>
        <taxon>asterids</taxon>
        <taxon>lamiids</taxon>
        <taxon>Lamiales</taxon>
        <taxon>Bignoniaceae</taxon>
        <taxon>Crescentiina</taxon>
        <taxon>Tabebuia alliance</taxon>
        <taxon>Handroanthus</taxon>
    </lineage>
</organism>
<dbReference type="PANTHER" id="PTHR24177">
    <property type="entry name" value="CASKIN"/>
    <property type="match status" value="1"/>
</dbReference>
<dbReference type="Pfam" id="PF12796">
    <property type="entry name" value="Ank_2"/>
    <property type="match status" value="1"/>
</dbReference>
<feature type="domain" description="PGG" evidence="4">
    <location>
        <begin position="511"/>
        <end position="625"/>
    </location>
</feature>
<dbReference type="Pfam" id="PF13962">
    <property type="entry name" value="PGG"/>
    <property type="match status" value="1"/>
</dbReference>
<keyword evidence="3" id="KW-0472">Membrane</keyword>
<keyword evidence="6" id="KW-1185">Reference proteome</keyword>
<dbReference type="EMBL" id="NKXS01000232">
    <property type="protein sequence ID" value="PIN25464.1"/>
    <property type="molecule type" value="Genomic_DNA"/>
</dbReference>
<keyword evidence="3" id="KW-0812">Transmembrane</keyword>
<evidence type="ECO:0000313" key="5">
    <source>
        <dbReference type="EMBL" id="PIN25464.1"/>
    </source>
</evidence>
<dbReference type="InterPro" id="IPR002110">
    <property type="entry name" value="Ankyrin_rpt"/>
</dbReference>
<dbReference type="PROSITE" id="PS50088">
    <property type="entry name" value="ANK_REPEAT"/>
    <property type="match status" value="1"/>
</dbReference>
<dbReference type="STRING" id="429701.A0A2G9I6U0"/>
<accession>A0A2G9I6U0</accession>
<dbReference type="SMART" id="SM00248">
    <property type="entry name" value="ANK"/>
    <property type="match status" value="6"/>
</dbReference>
<evidence type="ECO:0000256" key="1">
    <source>
        <dbReference type="PROSITE-ProRule" id="PRU00023"/>
    </source>
</evidence>
<name>A0A2G9I6U0_9LAMI</name>
<feature type="transmembrane region" description="Helical" evidence="3">
    <location>
        <begin position="560"/>
        <end position="588"/>
    </location>
</feature>
<dbReference type="Gene3D" id="1.25.40.20">
    <property type="entry name" value="Ankyrin repeat-containing domain"/>
    <property type="match status" value="2"/>
</dbReference>
<feature type="compositionally biased region" description="Polar residues" evidence="2">
    <location>
        <begin position="30"/>
        <end position="39"/>
    </location>
</feature>
<feature type="transmembrane region" description="Helical" evidence="3">
    <location>
        <begin position="600"/>
        <end position="626"/>
    </location>
</feature>
<evidence type="ECO:0000259" key="4">
    <source>
        <dbReference type="Pfam" id="PF13962"/>
    </source>
</evidence>
<keyword evidence="1" id="KW-0040">ANK repeat</keyword>
<evidence type="ECO:0000313" key="6">
    <source>
        <dbReference type="Proteomes" id="UP000231279"/>
    </source>
</evidence>
<protein>
    <recommendedName>
        <fullName evidence="4">PGG domain-containing protein</fullName>
    </recommendedName>
</protein>
<sequence>MEGSSSQPEISKDNKNEPGPLIRLLDQSKNKNAQSSTPVETREPENARSSVALEQKEPKKDLNWYLPLYKAALKGDWESARNFFDQDPDAVTAKITKASETALHVAVGTGKAKNFVKELLELIPTEALVNLRDLAGRTALHYAATFGNVEAAKLLVSKDPGLTNTQSASFSLPIHMAALYANKDMVSYLLTVTRDDTDLNPFGDKSGVHLLNLVIRAEFYDLALYIVQLYPGLATLTSLTGYTALQIIAEKPSPFLRRSSLSFWQRLIDSCIPAKFGTIYSQDETVKENPAVATQNAPQPCYCAPFLRQLSFSGCKKAYWVFWEVIECLVPQARLIRNTRIMHLQTLRLVKCLCKLIAGLDYSTAMSIFETPILLAASLGNSEIVEEILESFPLAVWSTDHMGRNIFLVAVACRRENVFNLLYQMSEHKGMATELRDIEWNSILHLAGKLAPPAQLNLVSGAALQMQRELQWYKEVEKHLLLDFKDAENSKGRTPAVEFSEEHKDLIKEGEKWMKDTANSCTVSAALIATIAFAASITVPGGNDGNSGFPIFSDNTAFDVFAVFDALSLFSSTASMLIFLSILTARYAEGDFLYSLPKRLIIGLVTLFLSITSMMVAFSATLYLVFGHKMAWTLIPVAALACLPVSLFVTLQFPLLVSMVRSTYFAGIFGKRGERFLL</sequence>
<feature type="repeat" description="ANK" evidence="1">
    <location>
        <begin position="135"/>
        <end position="167"/>
    </location>
</feature>
<dbReference type="PROSITE" id="PS50297">
    <property type="entry name" value="ANK_REP_REGION"/>
    <property type="match status" value="1"/>
</dbReference>
<dbReference type="OrthoDB" id="1925304at2759"/>
<gene>
    <name evidence="5" type="ORF">CDL12_01789</name>
</gene>
<dbReference type="Proteomes" id="UP000231279">
    <property type="component" value="Unassembled WGS sequence"/>
</dbReference>
<evidence type="ECO:0000256" key="2">
    <source>
        <dbReference type="SAM" id="MobiDB-lite"/>
    </source>
</evidence>
<dbReference type="SUPFAM" id="SSF48403">
    <property type="entry name" value="Ankyrin repeat"/>
    <property type="match status" value="1"/>
</dbReference>
<feature type="transmembrane region" description="Helical" evidence="3">
    <location>
        <begin position="632"/>
        <end position="657"/>
    </location>
</feature>
<evidence type="ECO:0000256" key="3">
    <source>
        <dbReference type="SAM" id="Phobius"/>
    </source>
</evidence>
<reference evidence="6" key="1">
    <citation type="journal article" date="2018" name="Gigascience">
        <title>Genome assembly of the Pink Ipe (Handroanthus impetiginosus, Bignoniaceae), a highly valued, ecologically keystone Neotropical timber forest tree.</title>
        <authorList>
            <person name="Silva-Junior O.B."/>
            <person name="Grattapaglia D."/>
            <person name="Novaes E."/>
            <person name="Collevatti R.G."/>
        </authorList>
    </citation>
    <scope>NUCLEOTIDE SEQUENCE [LARGE SCALE GENOMIC DNA]</scope>
    <source>
        <strain evidence="6">cv. UFG-1</strain>
    </source>
</reference>